<dbReference type="AlphaFoldDB" id="A0A6L2ZPB1"/>
<feature type="transmembrane region" description="Helical" evidence="1">
    <location>
        <begin position="421"/>
        <end position="439"/>
    </location>
</feature>
<keyword evidence="1" id="KW-0472">Membrane</keyword>
<feature type="transmembrane region" description="Helical" evidence="1">
    <location>
        <begin position="259"/>
        <end position="276"/>
    </location>
</feature>
<organism evidence="2 3">
    <name type="scientific">Candidatus Regiella insecticola</name>
    <dbReference type="NCBI Taxonomy" id="138073"/>
    <lineage>
        <taxon>Bacteria</taxon>
        <taxon>Pseudomonadati</taxon>
        <taxon>Pseudomonadota</taxon>
        <taxon>Gammaproteobacteria</taxon>
        <taxon>Enterobacterales</taxon>
        <taxon>Enterobacteriaceae</taxon>
        <taxon>aphid secondary symbionts</taxon>
        <taxon>Candidatus Regiella</taxon>
    </lineage>
</organism>
<reference evidence="2 3" key="1">
    <citation type="submission" date="2020-06" db="EMBL/GenBank/DDBJ databases">
        <title>The genome sequence of Candidatus Regiella insecticola strain Tut.</title>
        <authorList>
            <person name="Nikoh N."/>
            <person name="Tsuchida T."/>
            <person name="Koga R."/>
            <person name="Oshima K."/>
            <person name="Hattori M."/>
            <person name="Fukatsu T."/>
        </authorList>
    </citation>
    <scope>NUCLEOTIDE SEQUENCE [LARGE SCALE GENOMIC DNA]</scope>
    <source>
        <strain evidence="2 3">Tut</strain>
    </source>
</reference>
<feature type="transmembrane region" description="Helical" evidence="1">
    <location>
        <begin position="345"/>
        <end position="370"/>
    </location>
</feature>
<feature type="transmembrane region" description="Helical" evidence="1">
    <location>
        <begin position="288"/>
        <end position="307"/>
    </location>
</feature>
<feature type="transmembrane region" description="Helical" evidence="1">
    <location>
        <begin position="495"/>
        <end position="512"/>
    </location>
</feature>
<feature type="transmembrane region" description="Helical" evidence="1">
    <location>
        <begin position="143"/>
        <end position="160"/>
    </location>
</feature>
<evidence type="ECO:0000313" key="2">
    <source>
        <dbReference type="EMBL" id="GFN46101.1"/>
    </source>
</evidence>
<feature type="transmembrane region" description="Helical" evidence="1">
    <location>
        <begin position="235"/>
        <end position="253"/>
    </location>
</feature>
<proteinExistence type="predicted"/>
<comment type="caution">
    <text evidence="2">The sequence shown here is derived from an EMBL/GenBank/DDBJ whole genome shotgun (WGS) entry which is preliminary data.</text>
</comment>
<sequence length="652" mass="73237">MLKSIKKYSLTSLPVWQILKKIPITWFIYVLFFAYGLIGIFDRFPWKADEPYSFGIIWNIIINNQWLIPHVAGDPFVEKSPLIFWIGAIFAKALPFIPAHESSRLAIILFMVITIAAFCFIASRLFDEINRQPLSPASSHRLISYPLHSITLLVAIIGLTEHIHKLTADIAQLAGATLALAALVGSKPIALCRSCGARCAQSSCTYGNEGCCAPGALTSHNELRFRKKSNASKEVKTRQVVSGFLFGAGVGIAFLSKGLLVPGIAGLTLLLCLILFQDFRHHTKLRFYLAAFISVLTFVILWPLALYHRSAELFHEWFWLNNIGRFIGLSDAPPVADNKNYSEKIIAILVNGAPTSILFVIGSTFAFIRWISYKIKHHSTVFKMVFKPQLSTYAIVLLFFTIGFFSLFSSASMRDIYLLPLYPPLALLTVPFTPLLRGLDKTGSKVINIFFGIALLIIILTWFNLVMDGEARLLQVLWSDIDNVLPLPFALQPKWYLFTLAMIIIILWLIIIKKSDNHSMLLSWASGLAVTWSITFLLLMPWINAARSYQDTFLTLAPFIQNSECLATNGLGESEQSMLHYVTGKVGIKIYEGHSGDGDGVTLNKNAQRCLLLLVQDNVHHPKKIQADHWIPIWVGQRPADRNNFTLYKFTQ</sequence>
<feature type="transmembrane region" description="Helical" evidence="1">
    <location>
        <begin position="105"/>
        <end position="123"/>
    </location>
</feature>
<accession>A0A6L2ZPB1</accession>
<feature type="transmembrane region" description="Helical" evidence="1">
    <location>
        <begin position="21"/>
        <end position="41"/>
    </location>
</feature>
<feature type="transmembrane region" description="Helical" evidence="1">
    <location>
        <begin position="524"/>
        <end position="543"/>
    </location>
</feature>
<keyword evidence="1" id="KW-1133">Transmembrane helix</keyword>
<feature type="transmembrane region" description="Helical" evidence="1">
    <location>
        <begin position="82"/>
        <end position="98"/>
    </location>
</feature>
<dbReference type="RefSeq" id="WP_176487815.1">
    <property type="nucleotide sequence ID" value="NZ_BLXO01000002.1"/>
</dbReference>
<evidence type="ECO:0000256" key="1">
    <source>
        <dbReference type="SAM" id="Phobius"/>
    </source>
</evidence>
<protein>
    <recommendedName>
        <fullName evidence="4">Glycosyltransferase RgtA/B/C/D-like domain-containing protein</fullName>
    </recommendedName>
</protein>
<dbReference type="EMBL" id="BLXO01000002">
    <property type="protein sequence ID" value="GFN46101.1"/>
    <property type="molecule type" value="Genomic_DNA"/>
</dbReference>
<feature type="transmembrane region" description="Helical" evidence="1">
    <location>
        <begin position="390"/>
        <end position="409"/>
    </location>
</feature>
<gene>
    <name evidence="2" type="primary">arnT</name>
    <name evidence="2" type="ORF">RINTU1_15390</name>
</gene>
<dbReference type="Proteomes" id="UP000504714">
    <property type="component" value="Unassembled WGS sequence"/>
</dbReference>
<feature type="transmembrane region" description="Helical" evidence="1">
    <location>
        <begin position="446"/>
        <end position="465"/>
    </location>
</feature>
<evidence type="ECO:0000313" key="3">
    <source>
        <dbReference type="Proteomes" id="UP000504714"/>
    </source>
</evidence>
<name>A0A6L2ZPB1_9ENTR</name>
<evidence type="ECO:0008006" key="4">
    <source>
        <dbReference type="Google" id="ProtNLM"/>
    </source>
</evidence>
<keyword evidence="1" id="KW-0812">Transmembrane</keyword>